<dbReference type="EMBL" id="LJQB01000027">
    <property type="protein sequence ID" value="KPW86276.1"/>
    <property type="molecule type" value="Genomic_DNA"/>
</dbReference>
<evidence type="ECO:0000313" key="4">
    <source>
        <dbReference type="Proteomes" id="UP000050411"/>
    </source>
</evidence>
<dbReference type="PATRIC" id="fig|200452.3.peg.2691"/>
<dbReference type="Pfam" id="PF04965">
    <property type="entry name" value="GPW_gp25"/>
    <property type="match status" value="1"/>
</dbReference>
<dbReference type="PANTHER" id="PTHR38595:SF1">
    <property type="entry name" value="TYPE VI SECRETION SYSTEM COMPONENT TSSE1"/>
    <property type="match status" value="1"/>
</dbReference>
<dbReference type="AlphaFoldDB" id="A0A0P9PN94"/>
<dbReference type="SUPFAM" id="SSF160719">
    <property type="entry name" value="gpW/gp25-like"/>
    <property type="match status" value="1"/>
</dbReference>
<dbReference type="Proteomes" id="UP000183042">
    <property type="component" value="Unassembled WGS sequence"/>
</dbReference>
<dbReference type="NCBIfam" id="TIGR03357">
    <property type="entry name" value="VI_zyme"/>
    <property type="match status" value="1"/>
</dbReference>
<reference evidence="3 5" key="2">
    <citation type="submission" date="2016-10" db="EMBL/GenBank/DDBJ databases">
        <authorList>
            <person name="Varghese N."/>
            <person name="Submissions S."/>
        </authorList>
    </citation>
    <scope>NUCLEOTIDE SEQUENCE [LARGE SCALE GENOMIC DNA]</scope>
    <source>
        <strain evidence="3 5">DSM 14939</strain>
    </source>
</reference>
<proteinExistence type="predicted"/>
<comment type="caution">
    <text evidence="2">The sequence shown here is derived from an EMBL/GenBank/DDBJ whole genome shotgun (WGS) entry which is preliminary data.</text>
</comment>
<dbReference type="InterPro" id="IPR007048">
    <property type="entry name" value="IraD/Gp25-like"/>
</dbReference>
<evidence type="ECO:0000259" key="1">
    <source>
        <dbReference type="Pfam" id="PF04965"/>
    </source>
</evidence>
<feature type="domain" description="IraD/Gp25-like" evidence="1">
    <location>
        <begin position="31"/>
        <end position="124"/>
    </location>
</feature>
<dbReference type="InterPro" id="IPR053176">
    <property type="entry name" value="T6SS_TssE1-like"/>
</dbReference>
<dbReference type="Gene3D" id="3.10.450.40">
    <property type="match status" value="1"/>
</dbReference>
<name>A0A0P9PN94_9PSED</name>
<dbReference type="Proteomes" id="UP000050411">
    <property type="component" value="Unassembled WGS sequence"/>
</dbReference>
<dbReference type="GeneID" id="65073666"/>
<accession>A0A0P9PN94</accession>
<gene>
    <name evidence="2" type="ORF">ALO92_02218</name>
    <name evidence="3" type="ORF">SAMN05216596_101408</name>
</gene>
<dbReference type="InterPro" id="IPR017737">
    <property type="entry name" value="TssE1-like"/>
</dbReference>
<keyword evidence="5" id="KW-1185">Reference proteome</keyword>
<evidence type="ECO:0000313" key="2">
    <source>
        <dbReference type="EMBL" id="KPW86276.1"/>
    </source>
</evidence>
<protein>
    <submittedName>
        <fullName evidence="2">Protein ImpF</fullName>
    </submittedName>
    <submittedName>
        <fullName evidence="3">Type VI secretion system lysozyme-related protein</fullName>
    </submittedName>
</protein>
<dbReference type="EMBL" id="FNJH01000001">
    <property type="protein sequence ID" value="SDO44871.1"/>
    <property type="molecule type" value="Genomic_DNA"/>
</dbReference>
<organism evidence="2 4">
    <name type="scientific">Pseudomonas congelans</name>
    <dbReference type="NCBI Taxonomy" id="200452"/>
    <lineage>
        <taxon>Bacteria</taxon>
        <taxon>Pseudomonadati</taxon>
        <taxon>Pseudomonadota</taxon>
        <taxon>Gammaproteobacteria</taxon>
        <taxon>Pseudomonadales</taxon>
        <taxon>Pseudomonadaceae</taxon>
        <taxon>Pseudomonas</taxon>
    </lineage>
</organism>
<evidence type="ECO:0000313" key="3">
    <source>
        <dbReference type="EMBL" id="SDO44871.1"/>
    </source>
</evidence>
<sequence length="149" mass="16982">MPGTGIRPLLFERLAFSEDESQRPTFLDREALADSVRSELLRLLNTRRAAPDMTSPPTLLDYGIADWSSLHASNSDDRRRMTREIRAAISHFEPRLQLTDVDVQPVPGHPQRLGIRLAGILRNDRQQWPVAFVLHTSEAGMEVSHERFD</sequence>
<evidence type="ECO:0000313" key="5">
    <source>
        <dbReference type="Proteomes" id="UP000183042"/>
    </source>
</evidence>
<dbReference type="PANTHER" id="PTHR38595">
    <property type="entry name" value="CYTOPLASMIC PROTEIN-RELATED"/>
    <property type="match status" value="1"/>
</dbReference>
<dbReference type="RefSeq" id="WP_010430708.1">
    <property type="nucleotide sequence ID" value="NZ_FNJH01000001.1"/>
</dbReference>
<reference evidence="2 4" key="1">
    <citation type="submission" date="2015-09" db="EMBL/GenBank/DDBJ databases">
        <title>Genome announcement of multiple Pseudomonas syringae strains.</title>
        <authorList>
            <person name="Thakur S."/>
            <person name="Wang P.W."/>
            <person name="Gong Y."/>
            <person name="Weir B.S."/>
            <person name="Guttman D.S."/>
        </authorList>
    </citation>
    <scope>NUCLEOTIDE SEQUENCE [LARGE SCALE GENOMIC DNA]</scope>
    <source>
        <strain evidence="2 4">ICMP19117</strain>
    </source>
</reference>